<evidence type="ECO:0000313" key="10">
    <source>
        <dbReference type="Proteomes" id="UP001150924"/>
    </source>
</evidence>
<proteinExistence type="inferred from homology"/>
<comment type="function">
    <text evidence="1 8">Binds directly to 16S ribosomal RNA.</text>
</comment>
<dbReference type="GO" id="GO:0003735">
    <property type="term" value="F:structural constituent of ribosome"/>
    <property type="evidence" value="ECO:0007669"/>
    <property type="project" value="InterPro"/>
</dbReference>
<keyword evidence="4 8" id="KW-0694">RNA-binding</keyword>
<keyword evidence="3 8" id="KW-0699">rRNA-binding</keyword>
<dbReference type="GO" id="GO:0070181">
    <property type="term" value="F:small ribosomal subunit rRNA binding"/>
    <property type="evidence" value="ECO:0007669"/>
    <property type="project" value="TreeGrafter"/>
</dbReference>
<evidence type="ECO:0000256" key="4">
    <source>
        <dbReference type="ARBA" id="ARBA00022884"/>
    </source>
</evidence>
<dbReference type="NCBIfam" id="TIGR00029">
    <property type="entry name" value="S20"/>
    <property type="match status" value="1"/>
</dbReference>
<accession>A0A9X3EYX1</accession>
<dbReference type="Pfam" id="PF01649">
    <property type="entry name" value="Ribosomal_S20p"/>
    <property type="match status" value="1"/>
</dbReference>
<comment type="caution">
    <text evidence="9">The sequence shown here is derived from an EMBL/GenBank/DDBJ whole genome shotgun (WGS) entry which is preliminary data.</text>
</comment>
<dbReference type="SUPFAM" id="SSF46992">
    <property type="entry name" value="Ribosomal protein S20"/>
    <property type="match status" value="1"/>
</dbReference>
<evidence type="ECO:0000256" key="3">
    <source>
        <dbReference type="ARBA" id="ARBA00022730"/>
    </source>
</evidence>
<evidence type="ECO:0000256" key="2">
    <source>
        <dbReference type="ARBA" id="ARBA00007634"/>
    </source>
</evidence>
<dbReference type="RefSeq" id="WP_267776404.1">
    <property type="nucleotide sequence ID" value="NZ_CP185339.1"/>
</dbReference>
<dbReference type="InterPro" id="IPR036510">
    <property type="entry name" value="Ribosomal_bS20_sf"/>
</dbReference>
<dbReference type="AlphaFoldDB" id="A0A9X3EYX1"/>
<dbReference type="GO" id="GO:0006412">
    <property type="term" value="P:translation"/>
    <property type="evidence" value="ECO:0007669"/>
    <property type="project" value="UniProtKB-UniRule"/>
</dbReference>
<dbReference type="GO" id="GO:0005829">
    <property type="term" value="C:cytosol"/>
    <property type="evidence" value="ECO:0007669"/>
    <property type="project" value="TreeGrafter"/>
</dbReference>
<dbReference type="Gene3D" id="1.20.58.110">
    <property type="entry name" value="Ribosomal protein S20"/>
    <property type="match status" value="1"/>
</dbReference>
<dbReference type="InterPro" id="IPR002583">
    <property type="entry name" value="Ribosomal_bS20"/>
</dbReference>
<reference evidence="9" key="1">
    <citation type="submission" date="2022-11" db="EMBL/GenBank/DDBJ databases">
        <title>Minimal conservation of predation-associated metabolite biosynthetic gene clusters underscores biosynthetic potential of Myxococcota including descriptions for ten novel species: Archangium lansinium sp. nov., Myxococcus landrumus sp. nov., Nannocystis bai.</title>
        <authorList>
            <person name="Ahearne A."/>
            <person name="Stevens C."/>
            <person name="Phillips K."/>
        </authorList>
    </citation>
    <scope>NUCLEOTIDE SEQUENCE</scope>
    <source>
        <strain evidence="9">Na p29</strain>
    </source>
</reference>
<keyword evidence="6 8" id="KW-0687">Ribonucleoprotein</keyword>
<evidence type="ECO:0000256" key="7">
    <source>
        <dbReference type="ARBA" id="ARBA00035136"/>
    </source>
</evidence>
<dbReference type="Proteomes" id="UP001150924">
    <property type="component" value="Unassembled WGS sequence"/>
</dbReference>
<keyword evidence="5 8" id="KW-0689">Ribosomal protein</keyword>
<protein>
    <recommendedName>
        <fullName evidence="7 8">Small ribosomal subunit protein bS20</fullName>
    </recommendedName>
</protein>
<dbReference type="PANTHER" id="PTHR33398">
    <property type="entry name" value="30S RIBOSOMAL PROTEIN S20"/>
    <property type="match status" value="1"/>
</dbReference>
<keyword evidence="10" id="KW-1185">Reference proteome</keyword>
<dbReference type="HAMAP" id="MF_00500">
    <property type="entry name" value="Ribosomal_bS20"/>
    <property type="match status" value="1"/>
</dbReference>
<organism evidence="9 10">
    <name type="scientific">Nannocystis pusilla</name>
    <dbReference type="NCBI Taxonomy" id="889268"/>
    <lineage>
        <taxon>Bacteria</taxon>
        <taxon>Pseudomonadati</taxon>
        <taxon>Myxococcota</taxon>
        <taxon>Polyangia</taxon>
        <taxon>Nannocystales</taxon>
        <taxon>Nannocystaceae</taxon>
        <taxon>Nannocystis</taxon>
    </lineage>
</organism>
<evidence type="ECO:0000256" key="5">
    <source>
        <dbReference type="ARBA" id="ARBA00022980"/>
    </source>
</evidence>
<gene>
    <name evidence="8 9" type="primary">rpsT</name>
    <name evidence="9" type="ORF">OV079_46445</name>
</gene>
<evidence type="ECO:0000256" key="1">
    <source>
        <dbReference type="ARBA" id="ARBA00003134"/>
    </source>
</evidence>
<dbReference type="GO" id="GO:0015935">
    <property type="term" value="C:small ribosomal subunit"/>
    <property type="evidence" value="ECO:0007669"/>
    <property type="project" value="TreeGrafter"/>
</dbReference>
<dbReference type="EMBL" id="JAPNKE010000002">
    <property type="protein sequence ID" value="MCY1012857.1"/>
    <property type="molecule type" value="Genomic_DNA"/>
</dbReference>
<evidence type="ECO:0000256" key="8">
    <source>
        <dbReference type="HAMAP-Rule" id="MF_00500"/>
    </source>
</evidence>
<dbReference type="FunFam" id="1.20.58.110:FF:000001">
    <property type="entry name" value="30S ribosomal protein S20"/>
    <property type="match status" value="1"/>
</dbReference>
<evidence type="ECO:0000313" key="9">
    <source>
        <dbReference type="EMBL" id="MCY1012857.1"/>
    </source>
</evidence>
<dbReference type="PANTHER" id="PTHR33398:SF1">
    <property type="entry name" value="SMALL RIBOSOMAL SUBUNIT PROTEIN BS20C"/>
    <property type="match status" value="1"/>
</dbReference>
<sequence length="93" mass="10483">MANHKSAEKRNRQRLKRRERNVFHLSTMRTYMKRLRKALEGNDLEGAKEALPLALQAIGKAASKGVIHRNTASRYASRVRLAFNKKNAPAAAA</sequence>
<comment type="similarity">
    <text evidence="2 8">Belongs to the bacterial ribosomal protein bS20 family.</text>
</comment>
<evidence type="ECO:0000256" key="6">
    <source>
        <dbReference type="ARBA" id="ARBA00023274"/>
    </source>
</evidence>
<name>A0A9X3EYX1_9BACT</name>